<evidence type="ECO:0008006" key="3">
    <source>
        <dbReference type="Google" id="ProtNLM"/>
    </source>
</evidence>
<proteinExistence type="predicted"/>
<dbReference type="InterPro" id="IPR007485">
    <property type="entry name" value="LPS_assembly_LptE"/>
</dbReference>
<organism evidence="1 2">
    <name type="scientific">Methylacidimicrobium cyclopophantes</name>
    <dbReference type="NCBI Taxonomy" id="1041766"/>
    <lineage>
        <taxon>Bacteria</taxon>
        <taxon>Pseudomonadati</taxon>
        <taxon>Verrucomicrobiota</taxon>
        <taxon>Methylacidimicrobium</taxon>
    </lineage>
</organism>
<dbReference type="OrthoDB" id="190483at2"/>
<gene>
    <name evidence="1" type="ORF">MAMC_02150</name>
</gene>
<accession>A0A5E6MKC7</accession>
<dbReference type="Proteomes" id="UP000381693">
    <property type="component" value="Unassembled WGS sequence"/>
</dbReference>
<comment type="caution">
    <text evidence="1">The sequence shown here is derived from an EMBL/GenBank/DDBJ whole genome shotgun (WGS) entry which is preliminary data.</text>
</comment>
<dbReference type="Pfam" id="PF04390">
    <property type="entry name" value="LptE"/>
    <property type="match status" value="1"/>
</dbReference>
<dbReference type="GO" id="GO:0019867">
    <property type="term" value="C:outer membrane"/>
    <property type="evidence" value="ECO:0007669"/>
    <property type="project" value="InterPro"/>
</dbReference>
<name>A0A5E6MKC7_9BACT</name>
<dbReference type="PROSITE" id="PS51257">
    <property type="entry name" value="PROKAR_LIPOPROTEIN"/>
    <property type="match status" value="1"/>
</dbReference>
<evidence type="ECO:0000313" key="2">
    <source>
        <dbReference type="Proteomes" id="UP000381693"/>
    </source>
</evidence>
<dbReference type="EMBL" id="CABFUZ020000256">
    <property type="protein sequence ID" value="VVM08437.1"/>
    <property type="molecule type" value="Genomic_DNA"/>
</dbReference>
<dbReference type="AlphaFoldDB" id="A0A5E6MKC7"/>
<sequence length="179" mass="19788">MRSRGKKAALRAWLPLLLLLALLTGCSGGYRLGTIGGKQMQGIRTIWIPTVRNKTIIPQLQSMVTNEIIQAFDNDGSLRTVGPGEADAELDVTITDFSRIPIRPELLDPLTTAEYRFVLIGSVTLLNRKLGRKTLNGVGVSGSSFYFTQVNMPEAQRQVMPWVAQDFAKRVVTLVTEGW</sequence>
<protein>
    <recommendedName>
        <fullName evidence="3">Lipoprotein</fullName>
    </recommendedName>
</protein>
<dbReference type="GO" id="GO:0043165">
    <property type="term" value="P:Gram-negative-bacterium-type cell outer membrane assembly"/>
    <property type="evidence" value="ECO:0007669"/>
    <property type="project" value="InterPro"/>
</dbReference>
<keyword evidence="2" id="KW-1185">Reference proteome</keyword>
<dbReference type="RefSeq" id="WP_142526024.1">
    <property type="nucleotide sequence ID" value="NZ_CABFUZ020000256.1"/>
</dbReference>
<evidence type="ECO:0000313" key="1">
    <source>
        <dbReference type="EMBL" id="VVM08437.1"/>
    </source>
</evidence>
<reference evidence="1" key="1">
    <citation type="submission" date="2019-09" db="EMBL/GenBank/DDBJ databases">
        <authorList>
            <person name="Cremers G."/>
        </authorList>
    </citation>
    <scope>NUCLEOTIDE SEQUENCE [LARGE SCALE GENOMIC DNA]</scope>
    <source>
        <strain evidence="1">3B</strain>
    </source>
</reference>